<evidence type="ECO:0000313" key="2">
    <source>
        <dbReference type="EMBL" id="MBB4858981.1"/>
    </source>
</evidence>
<dbReference type="Proteomes" id="UP000555448">
    <property type="component" value="Unassembled WGS sequence"/>
</dbReference>
<dbReference type="Pfam" id="PF10055">
    <property type="entry name" value="DUF2292"/>
    <property type="match status" value="1"/>
</dbReference>
<feature type="region of interest" description="Disordered" evidence="1">
    <location>
        <begin position="1"/>
        <end position="20"/>
    </location>
</feature>
<dbReference type="AlphaFoldDB" id="A0A7W7NW49"/>
<proteinExistence type="predicted"/>
<keyword evidence="3" id="KW-1185">Reference proteome</keyword>
<sequence>MGLPNTTEPTRIDRANGATRGEAAHNATLAAVADALSRLRYGAVHLTVHDGKVVQLDVTERQRFT</sequence>
<gene>
    <name evidence="2" type="ORF">HNO88_002307</name>
</gene>
<protein>
    <recommendedName>
        <fullName evidence="4">DUF2292 domain-containing protein</fullName>
    </recommendedName>
</protein>
<dbReference type="InterPro" id="IPR018743">
    <property type="entry name" value="DUF2292"/>
</dbReference>
<evidence type="ECO:0008006" key="4">
    <source>
        <dbReference type="Google" id="ProtNLM"/>
    </source>
</evidence>
<organism evidence="2 3">
    <name type="scientific">Novosphingobium chloroacetimidivorans</name>
    <dbReference type="NCBI Taxonomy" id="1428314"/>
    <lineage>
        <taxon>Bacteria</taxon>
        <taxon>Pseudomonadati</taxon>
        <taxon>Pseudomonadota</taxon>
        <taxon>Alphaproteobacteria</taxon>
        <taxon>Sphingomonadales</taxon>
        <taxon>Sphingomonadaceae</taxon>
        <taxon>Novosphingobium</taxon>
    </lineage>
</organism>
<evidence type="ECO:0000313" key="3">
    <source>
        <dbReference type="Proteomes" id="UP000555448"/>
    </source>
</evidence>
<comment type="caution">
    <text evidence="2">The sequence shown here is derived from an EMBL/GenBank/DDBJ whole genome shotgun (WGS) entry which is preliminary data.</text>
</comment>
<evidence type="ECO:0000256" key="1">
    <source>
        <dbReference type="SAM" id="MobiDB-lite"/>
    </source>
</evidence>
<dbReference type="EMBL" id="JACHLR010000009">
    <property type="protein sequence ID" value="MBB4858981.1"/>
    <property type="molecule type" value="Genomic_DNA"/>
</dbReference>
<accession>A0A7W7NW49</accession>
<reference evidence="2 3" key="1">
    <citation type="submission" date="2020-08" db="EMBL/GenBank/DDBJ databases">
        <title>Functional genomics of gut bacteria from endangered species of beetles.</title>
        <authorList>
            <person name="Carlos-Shanley C."/>
        </authorList>
    </citation>
    <scope>NUCLEOTIDE SEQUENCE [LARGE SCALE GENOMIC DNA]</scope>
    <source>
        <strain evidence="2 3">S00245</strain>
    </source>
</reference>
<dbReference type="RefSeq" id="WP_184245169.1">
    <property type="nucleotide sequence ID" value="NZ_JACHLR010000009.1"/>
</dbReference>
<name>A0A7W7NW49_9SPHN</name>